<evidence type="ECO:0000259" key="24">
    <source>
        <dbReference type="Pfam" id="PF01483"/>
    </source>
</evidence>
<dbReference type="EC" id="3.4.21.75" evidence="15"/>
<dbReference type="GO" id="GO:0004252">
    <property type="term" value="F:serine-type endopeptidase activity"/>
    <property type="evidence" value="ECO:0007669"/>
    <property type="project" value="UniProtKB-EC"/>
</dbReference>
<keyword evidence="11" id="KW-0865">Zymogen</keyword>
<keyword evidence="6" id="KW-0732">Signal</keyword>
<dbReference type="GO" id="GO:0097688">
    <property type="term" value="P:glutamate receptor clustering"/>
    <property type="evidence" value="ECO:0007669"/>
    <property type="project" value="UniProtKB-ARBA"/>
</dbReference>
<evidence type="ECO:0000259" key="25">
    <source>
        <dbReference type="Pfam" id="PF16470"/>
    </source>
</evidence>
<keyword evidence="13" id="KW-0325">Glycoprotein</keyword>
<dbReference type="SUPFAM" id="SSF54897">
    <property type="entry name" value="Protease propeptides/inhibitors"/>
    <property type="match status" value="1"/>
</dbReference>
<keyword evidence="9" id="KW-0333">Golgi apparatus</keyword>
<dbReference type="FunFam" id="3.30.70.850:FF:000001">
    <property type="entry name" value="Proprotein convertase subtilisin/kexin type 5"/>
    <property type="match status" value="1"/>
</dbReference>
<dbReference type="PRINTS" id="PR00723">
    <property type="entry name" value="SUBTILISIN"/>
</dbReference>
<feature type="transmembrane region" description="Helical" evidence="22">
    <location>
        <begin position="118"/>
        <end position="138"/>
    </location>
</feature>
<dbReference type="InterPro" id="IPR006212">
    <property type="entry name" value="Furin_repeat"/>
</dbReference>
<accession>A0A9N9WYN3</accession>
<evidence type="ECO:0000256" key="1">
    <source>
        <dbReference type="ARBA" id="ARBA00001913"/>
    </source>
</evidence>
<evidence type="ECO:0000256" key="7">
    <source>
        <dbReference type="ARBA" id="ARBA00022801"/>
    </source>
</evidence>
<dbReference type="InterPro" id="IPR038466">
    <property type="entry name" value="S8_pro-domain_sf"/>
</dbReference>
<dbReference type="OrthoDB" id="300641at2759"/>
<dbReference type="InterPro" id="IPR036852">
    <property type="entry name" value="Peptidase_S8/S53_dom_sf"/>
</dbReference>
<dbReference type="PROSITE" id="PS00138">
    <property type="entry name" value="SUBTILASE_SER"/>
    <property type="match status" value="1"/>
</dbReference>
<evidence type="ECO:0000256" key="11">
    <source>
        <dbReference type="ARBA" id="ARBA00023145"/>
    </source>
</evidence>
<dbReference type="InterPro" id="IPR032815">
    <property type="entry name" value="S8_pro-domain"/>
</dbReference>
<evidence type="ECO:0000256" key="4">
    <source>
        <dbReference type="ARBA" id="ARBA00022670"/>
    </source>
</evidence>
<dbReference type="GO" id="GO:0008039">
    <property type="term" value="P:synaptic target recognition"/>
    <property type="evidence" value="ECO:0007669"/>
    <property type="project" value="UniProtKB-ARBA"/>
</dbReference>
<evidence type="ECO:0000256" key="14">
    <source>
        <dbReference type="ARBA" id="ARBA00035756"/>
    </source>
</evidence>
<dbReference type="InterPro" id="IPR002884">
    <property type="entry name" value="P_dom"/>
</dbReference>
<evidence type="ECO:0000256" key="6">
    <source>
        <dbReference type="ARBA" id="ARBA00022729"/>
    </source>
</evidence>
<feature type="domain" description="P/Homo B" evidence="24">
    <location>
        <begin position="618"/>
        <end position="702"/>
    </location>
</feature>
<dbReference type="InterPro" id="IPR000209">
    <property type="entry name" value="Peptidase_S8/S53_dom"/>
</dbReference>
<dbReference type="FunFam" id="3.40.50.200:FF:000001">
    <property type="entry name" value="Furin 2, isoform B"/>
    <property type="match status" value="1"/>
</dbReference>
<comment type="cofactor">
    <cofactor evidence="1">
        <name>Ca(2+)</name>
        <dbReference type="ChEBI" id="CHEBI:29108"/>
    </cofactor>
</comment>
<feature type="domain" description="Peptidase S8 pro-domain" evidence="25">
    <location>
        <begin position="159"/>
        <end position="233"/>
    </location>
</feature>
<feature type="domain" description="Peptidase S8/S53" evidence="23">
    <location>
        <begin position="278"/>
        <end position="563"/>
    </location>
</feature>
<feature type="transmembrane region" description="Helical" evidence="22">
    <location>
        <begin position="941"/>
        <end position="963"/>
    </location>
</feature>
<dbReference type="Pfam" id="PF01483">
    <property type="entry name" value="P_proprotein"/>
    <property type="match status" value="1"/>
</dbReference>
<proteinExistence type="inferred from homology"/>
<dbReference type="Gene3D" id="2.60.120.260">
    <property type="entry name" value="Galactose-binding domain-like"/>
    <property type="match status" value="1"/>
</dbReference>
<comment type="similarity">
    <text evidence="3">Belongs to the peptidase S8 family. Furin subfamily.</text>
</comment>
<dbReference type="GO" id="GO:0001941">
    <property type="term" value="P:postsynaptic membrane organization"/>
    <property type="evidence" value="ECO:0007669"/>
    <property type="project" value="UniProtKB-ARBA"/>
</dbReference>
<evidence type="ECO:0000256" key="19">
    <source>
        <dbReference type="PIRSR" id="PIRSR615500-1"/>
    </source>
</evidence>
<dbReference type="Pfam" id="PF00082">
    <property type="entry name" value="Peptidase_S8"/>
    <property type="match status" value="1"/>
</dbReference>
<dbReference type="GO" id="GO:0097090">
    <property type="term" value="P:presynaptic membrane organization"/>
    <property type="evidence" value="ECO:0007669"/>
    <property type="project" value="UniProtKB-ARBA"/>
</dbReference>
<dbReference type="SUPFAM" id="SSF57184">
    <property type="entry name" value="Growth factor receptor domain"/>
    <property type="match status" value="1"/>
</dbReference>
<evidence type="ECO:0000256" key="12">
    <source>
        <dbReference type="ARBA" id="ARBA00023157"/>
    </source>
</evidence>
<feature type="compositionally biased region" description="Acidic residues" evidence="21">
    <location>
        <begin position="1027"/>
        <end position="1040"/>
    </location>
</feature>
<dbReference type="Gene3D" id="2.10.220.10">
    <property type="entry name" value="Hormone Receptor, Insulin-like Growth Factor Receptor 1, Chain A, domain 2"/>
    <property type="match status" value="1"/>
</dbReference>
<feature type="active site" description="Charge relay system" evidence="19">
    <location>
        <position position="287"/>
    </location>
</feature>
<evidence type="ECO:0000256" key="3">
    <source>
        <dbReference type="ARBA" id="ARBA00005325"/>
    </source>
</evidence>
<dbReference type="PANTHER" id="PTHR42884">
    <property type="entry name" value="PROPROTEIN CONVERTASE SUBTILISIN/KEXIN-RELATED"/>
    <property type="match status" value="1"/>
</dbReference>
<evidence type="ECO:0000256" key="5">
    <source>
        <dbReference type="ARBA" id="ARBA00022685"/>
    </source>
</evidence>
<keyword evidence="27" id="KW-1185">Reference proteome</keyword>
<feature type="region of interest" description="Disordered" evidence="21">
    <location>
        <begin position="1011"/>
        <end position="1040"/>
    </location>
</feature>
<dbReference type="GO" id="GO:0000139">
    <property type="term" value="C:Golgi membrane"/>
    <property type="evidence" value="ECO:0007669"/>
    <property type="project" value="UniProtKB-SubCell"/>
</dbReference>
<keyword evidence="12" id="KW-1015">Disulfide bond</keyword>
<comment type="function">
    <text evidence="16">Furin is likely to represent the ubiquitous endoprotease activity within constitutive secretory pathways and capable of cleavage at the RX(K/R)R consensus motif.</text>
</comment>
<dbReference type="PROSITE" id="PS00136">
    <property type="entry name" value="SUBTILASE_ASP"/>
    <property type="match status" value="1"/>
</dbReference>
<keyword evidence="8 20" id="KW-0720">Serine protease</keyword>
<dbReference type="PROSITE" id="PS00137">
    <property type="entry name" value="SUBTILASE_HIS"/>
    <property type="match status" value="1"/>
</dbReference>
<dbReference type="FunFam" id="2.60.120.260:FF:000006">
    <property type="entry name" value="Proprotein convertase subtilisin/kexin type 5"/>
    <property type="match status" value="1"/>
</dbReference>
<evidence type="ECO:0000256" key="17">
    <source>
        <dbReference type="ARBA" id="ARBA00076029"/>
    </source>
</evidence>
<dbReference type="GO" id="GO:0005802">
    <property type="term" value="C:trans-Golgi network"/>
    <property type="evidence" value="ECO:0007669"/>
    <property type="project" value="TreeGrafter"/>
</dbReference>
<dbReference type="CDD" id="cd04059">
    <property type="entry name" value="Peptidases_S8_Protein_convertases_Kexins_Furin-like"/>
    <property type="match status" value="1"/>
</dbReference>
<evidence type="ECO:0000256" key="10">
    <source>
        <dbReference type="ARBA" id="ARBA00023136"/>
    </source>
</evidence>
<dbReference type="InterPro" id="IPR034182">
    <property type="entry name" value="Kexin/furin"/>
</dbReference>
<dbReference type="SUPFAM" id="SSF52743">
    <property type="entry name" value="Subtilisin-like"/>
    <property type="match status" value="1"/>
</dbReference>
<keyword evidence="22" id="KW-0812">Transmembrane</keyword>
<name>A0A9N9WYN3_9DIPT</name>
<gene>
    <name evidence="26" type="ORF">CHIRRI_LOCUS11866</name>
</gene>
<dbReference type="EMBL" id="OU895879">
    <property type="protein sequence ID" value="CAG9809034.1"/>
    <property type="molecule type" value="Genomic_DNA"/>
</dbReference>
<dbReference type="CDD" id="cd00064">
    <property type="entry name" value="FU"/>
    <property type="match status" value="1"/>
</dbReference>
<dbReference type="InterPro" id="IPR023827">
    <property type="entry name" value="Peptidase_S8_Asp-AS"/>
</dbReference>
<protein>
    <recommendedName>
        <fullName evidence="15">furin</fullName>
        <ecNumber evidence="15">3.4.21.75</ecNumber>
    </recommendedName>
    <alternativeName>
        <fullName evidence="17">Kex2-like endoprotease 1</fullName>
    </alternativeName>
    <alternativeName>
        <fullName evidence="18">dKLIP-1</fullName>
    </alternativeName>
</protein>
<dbReference type="SUPFAM" id="SSF49785">
    <property type="entry name" value="Galactose-binding domain-like"/>
    <property type="match status" value="1"/>
</dbReference>
<evidence type="ECO:0000256" key="21">
    <source>
        <dbReference type="SAM" id="MobiDB-lite"/>
    </source>
</evidence>
<evidence type="ECO:0000313" key="27">
    <source>
        <dbReference type="Proteomes" id="UP001153620"/>
    </source>
</evidence>
<evidence type="ECO:0000313" key="26">
    <source>
        <dbReference type="EMBL" id="CAG9809034.1"/>
    </source>
</evidence>
<evidence type="ECO:0000256" key="18">
    <source>
        <dbReference type="ARBA" id="ARBA00077026"/>
    </source>
</evidence>
<feature type="active site" description="Charge relay system" evidence="19">
    <location>
        <position position="502"/>
    </location>
</feature>
<feature type="active site" description="Charge relay system" evidence="19">
    <location>
        <position position="328"/>
    </location>
</feature>
<evidence type="ECO:0000256" key="15">
    <source>
        <dbReference type="ARBA" id="ARBA00038993"/>
    </source>
</evidence>
<keyword evidence="7 20" id="KW-0378">Hydrolase</keyword>
<reference evidence="26" key="2">
    <citation type="submission" date="2022-10" db="EMBL/GenBank/DDBJ databases">
        <authorList>
            <consortium name="ENA_rothamsted_submissions"/>
            <consortium name="culmorum"/>
            <person name="King R."/>
        </authorList>
    </citation>
    <scope>NUCLEOTIDE SEQUENCE</scope>
</reference>
<comment type="catalytic activity">
    <reaction evidence="14">
        <text>Release of mature proteins from their proproteins by cleavage of -Arg-Xaa-Yaa-Arg-|-Zaa- bonds, where Xaa can be any amino acid and Yaa is Arg or Lys. Releases albumin, complement component C3 and von Willebrand factor from their respective precursors.</text>
        <dbReference type="EC" id="3.4.21.75"/>
    </reaction>
</comment>
<keyword evidence="4 20" id="KW-0645">Protease</keyword>
<sequence>MSNDEVRWCDNEKKNDRIDSTTSNNVNASYTFLSVYHINNNNIVHDDDSNKDDDQINVINIHKHRNIHIKRDSRNNYNFYDDYDNSTDSTTRSTCQYHHSHQQHDHHQKHSSTYRRKYYQIVNVCLIVMLHVLCNFLVTSVNCDEIMDSVGARGHFTHTWAVHIPGGENVAKLVADDHGMIFRGRIIDDHYHMEHRSIAKRSISPSHHHQRRLNEDNRVVWSKQQTAKSRQKRDFTRLKPKSVSKLLNDPKWSSMWYLNRGDGLDMNVVPAWREGITGKGVVVTILDDGLETDHPDLERNYDPEASWDVNSHDADPMPHYDMTDSNRHGTRCAGEVAATANNSLCAVGIAYSARVGGVRMLDGDVTDSVEAMSLGLNPQHIDIYSASWGPDDDGKTVDGPGEMATKAFIDGVTKGRAGKGSIFVWASGNGGREQDNCNCDGYTNSIWTLSISSATEYGDIPWYSEKCSSTLATTYSSGQQNEKQVVTTDLHHMCTSSHTGTSASAPLAAGIVALALEANPNLTWRDMQHIVVRTANPANLGKSSNEWTVNGVGRKVSHSFGYGLMDAAAMVRLARVWETVPEQQRCEIHSPHLDKPIPPKRNVTFTLKVDHCKGVNFLEHIQARITLTTQRRGDIVIYLTSPSGTRTCLLTERVHDISRSGFGDWPFMTVHQWGEAPHGTWELEIHNKGRYMGQITQWNLIFYGTSDPPQRNDPPRYPSGNNKKTVNDFIHNSLENSQWGFITQDVAEMGSHSDVQRTVDDDLTSSACLHYSDNNKSFCLECAHQTFIFDGRCYNTCPERSFIVPEKVSENIESKGLSVKKRRHAMNIDEFDSLDDIIGKTNRAISSSESSITPQKLCGSCHDVCSKCNGPTENDCLTCDSDYNQIIIGSRIICHRKANDDENINSSATATMMAPEIVNDGNKSVLNSITNQLKNYSIEKIVLISSMIGILLMIISICIYLVYIKCDCDILSTVYGKTKQLLCRVSSKNSTGVEREKYSYNIVEMEERSPLTTVQPDSQILHGVYHDDDDDDEDSDISET</sequence>
<evidence type="ECO:0000259" key="23">
    <source>
        <dbReference type="Pfam" id="PF00082"/>
    </source>
</evidence>
<dbReference type="InterPro" id="IPR023828">
    <property type="entry name" value="Peptidase_S8_Ser-AS"/>
</dbReference>
<keyword evidence="22" id="KW-1133">Transmembrane helix</keyword>
<evidence type="ECO:0000256" key="13">
    <source>
        <dbReference type="ARBA" id="ARBA00023180"/>
    </source>
</evidence>
<evidence type="ECO:0000256" key="16">
    <source>
        <dbReference type="ARBA" id="ARBA00053600"/>
    </source>
</evidence>
<dbReference type="InterPro" id="IPR009030">
    <property type="entry name" value="Growth_fac_rcpt_cys_sf"/>
</dbReference>
<dbReference type="Pfam" id="PF16470">
    <property type="entry name" value="S8_pro-domain"/>
    <property type="match status" value="1"/>
</dbReference>
<reference evidence="26" key="1">
    <citation type="submission" date="2022-01" db="EMBL/GenBank/DDBJ databases">
        <authorList>
            <person name="King R."/>
        </authorList>
    </citation>
    <scope>NUCLEOTIDE SEQUENCE</scope>
</reference>
<dbReference type="GO" id="GO:0016486">
    <property type="term" value="P:peptide hormone processing"/>
    <property type="evidence" value="ECO:0007669"/>
    <property type="project" value="TreeGrafter"/>
</dbReference>
<evidence type="ECO:0000256" key="8">
    <source>
        <dbReference type="ARBA" id="ARBA00022825"/>
    </source>
</evidence>
<evidence type="ECO:0000256" key="2">
    <source>
        <dbReference type="ARBA" id="ARBA00004653"/>
    </source>
</evidence>
<dbReference type="Gene3D" id="3.30.70.850">
    <property type="entry name" value="Peptidase S8, pro-domain"/>
    <property type="match status" value="1"/>
</dbReference>
<evidence type="ECO:0000256" key="9">
    <source>
        <dbReference type="ARBA" id="ARBA00023034"/>
    </source>
</evidence>
<dbReference type="PANTHER" id="PTHR42884:SF3">
    <property type="entry name" value="FURIN-LIKE PROTEASE 1, ISOFORMS 1_1-X_2"/>
    <property type="match status" value="1"/>
</dbReference>
<evidence type="ECO:0000256" key="20">
    <source>
        <dbReference type="RuleBase" id="RU003355"/>
    </source>
</evidence>
<dbReference type="Proteomes" id="UP001153620">
    <property type="component" value="Chromosome 3"/>
</dbReference>
<keyword evidence="5" id="KW-0165">Cleavage on pair of basic residues</keyword>
<dbReference type="GO" id="GO:0005886">
    <property type="term" value="C:plasma membrane"/>
    <property type="evidence" value="ECO:0007669"/>
    <property type="project" value="GOC"/>
</dbReference>
<dbReference type="Gene3D" id="3.40.50.200">
    <property type="entry name" value="Peptidase S8/S53 domain"/>
    <property type="match status" value="1"/>
</dbReference>
<keyword evidence="10 22" id="KW-0472">Membrane</keyword>
<dbReference type="AlphaFoldDB" id="A0A9N9WYN3"/>
<comment type="subcellular location">
    <subcellularLocation>
        <location evidence="2">Golgi apparatus membrane</location>
        <topology evidence="2">Multi-pass membrane protein</topology>
    </subcellularLocation>
</comment>
<dbReference type="InterPro" id="IPR008979">
    <property type="entry name" value="Galactose-bd-like_sf"/>
</dbReference>
<dbReference type="InterPro" id="IPR015500">
    <property type="entry name" value="Peptidase_S8_subtilisin-rel"/>
</dbReference>
<evidence type="ECO:0000256" key="22">
    <source>
        <dbReference type="SAM" id="Phobius"/>
    </source>
</evidence>
<organism evidence="26 27">
    <name type="scientific">Chironomus riparius</name>
    <dbReference type="NCBI Taxonomy" id="315576"/>
    <lineage>
        <taxon>Eukaryota</taxon>
        <taxon>Metazoa</taxon>
        <taxon>Ecdysozoa</taxon>
        <taxon>Arthropoda</taxon>
        <taxon>Hexapoda</taxon>
        <taxon>Insecta</taxon>
        <taxon>Pterygota</taxon>
        <taxon>Neoptera</taxon>
        <taxon>Endopterygota</taxon>
        <taxon>Diptera</taxon>
        <taxon>Nematocera</taxon>
        <taxon>Chironomoidea</taxon>
        <taxon>Chironomidae</taxon>
        <taxon>Chironominae</taxon>
        <taxon>Chironomus</taxon>
    </lineage>
</organism>
<dbReference type="InterPro" id="IPR022398">
    <property type="entry name" value="Peptidase_S8_His-AS"/>
</dbReference>